<accession>A0A8J5QKF0</accession>
<keyword evidence="3" id="KW-1185">Reference proteome</keyword>
<dbReference type="GeneID" id="73468533"/>
<sequence>MSTPSSPTICDDDATTQTTIPATPENDILNQSTQNEHSIIDSTHTNQILVPPTRTSICGYVPGPKFLHIASSLPGFEHRSDKYIYNYKGLHIQKIFETIQRISLWFSPSYRACRFPCSQYSEGCRAYISLSNDETPELEWKYNHNHDCLSDQYFVDNNEELKMQKFILEHYLELDWEDQRIKYCENLNRSNLLTFDSCYGKINLLYKHIYYRIHQHDDRANVVEDFKRKPNVFQDIQFKEFENHRLDLVNPWAVILFTDSAGKDEILHVNCVDGLAIDIVPPKKLKDHKGTITLLSVMSRSKITGRESPKGFMVTNLICEQTLSYFFDKGKNYFQNARGIVIDCDHDILNSVKTYLPNVRVTLCPLSVNEVLCQTWKRNENSLPNFIFLTDFFQMASTKQREVFSMEWKDFMSNFGSSEKWRKSLQCWYDFKEYWQVSYSELPSESNQFVIQFHNILKAKYIGRFAWKYFSHLLESLNNHLTQINLVFDIVIDKVEPRILSQIENKIWKKLVLQKQSSDINVADSLIRINQSTEDETSNNVEEVGTYQYNCSCDKEFPFQQWCEHILSYIINNEDYDDLTFYFKPGQDGYVFPDVYHANPFNVEAVPESIPIFPDINVEEEEYGVFTQIDPNQFQDDEDENGNKLGVQLDSKCSNFPSFNNRIKRAIRQQSLDKVKKIKLINHMDGIERILNQVDNVD</sequence>
<organism evidence="2 3">
    <name type="scientific">[Candida] subhashii</name>
    <dbReference type="NCBI Taxonomy" id="561895"/>
    <lineage>
        <taxon>Eukaryota</taxon>
        <taxon>Fungi</taxon>
        <taxon>Dikarya</taxon>
        <taxon>Ascomycota</taxon>
        <taxon>Saccharomycotina</taxon>
        <taxon>Pichiomycetes</taxon>
        <taxon>Debaryomycetaceae</taxon>
        <taxon>Spathaspora</taxon>
    </lineage>
</organism>
<dbReference type="RefSeq" id="XP_049264939.1">
    <property type="nucleotide sequence ID" value="XM_049405410.1"/>
</dbReference>
<evidence type="ECO:0000256" key="1">
    <source>
        <dbReference type="SAM" id="MobiDB-lite"/>
    </source>
</evidence>
<feature type="region of interest" description="Disordered" evidence="1">
    <location>
        <begin position="1"/>
        <end position="26"/>
    </location>
</feature>
<evidence type="ECO:0008006" key="4">
    <source>
        <dbReference type="Google" id="ProtNLM"/>
    </source>
</evidence>
<dbReference type="EMBL" id="JAGSYN010000066">
    <property type="protein sequence ID" value="KAG7664707.1"/>
    <property type="molecule type" value="Genomic_DNA"/>
</dbReference>
<dbReference type="Proteomes" id="UP000694255">
    <property type="component" value="Unassembled WGS sequence"/>
</dbReference>
<reference evidence="2 3" key="1">
    <citation type="journal article" date="2021" name="DNA Res.">
        <title>Genome analysis of Candida subhashii reveals its hybrid nature and dual mitochondrial genome conformations.</title>
        <authorList>
            <person name="Mixao V."/>
            <person name="Hegedusova E."/>
            <person name="Saus E."/>
            <person name="Pryszcz L.P."/>
            <person name="Cillingova A."/>
            <person name="Nosek J."/>
            <person name="Gabaldon T."/>
        </authorList>
    </citation>
    <scope>NUCLEOTIDE SEQUENCE [LARGE SCALE GENOMIC DNA]</scope>
    <source>
        <strain evidence="2 3">CBS 10753</strain>
    </source>
</reference>
<evidence type="ECO:0000313" key="2">
    <source>
        <dbReference type="EMBL" id="KAG7664707.1"/>
    </source>
</evidence>
<comment type="caution">
    <text evidence="2">The sequence shown here is derived from an EMBL/GenBank/DDBJ whole genome shotgun (WGS) entry which is preliminary data.</text>
</comment>
<dbReference type="AlphaFoldDB" id="A0A8J5QKF0"/>
<evidence type="ECO:0000313" key="3">
    <source>
        <dbReference type="Proteomes" id="UP000694255"/>
    </source>
</evidence>
<name>A0A8J5QKF0_9ASCO</name>
<gene>
    <name evidence="2" type="ORF">J8A68_001732</name>
</gene>
<proteinExistence type="predicted"/>
<protein>
    <recommendedName>
        <fullName evidence="4">SWIM-type domain-containing protein</fullName>
    </recommendedName>
</protein>